<dbReference type="AlphaFoldDB" id="A0A2J6QES4"/>
<accession>A0A2J6QES4</accession>
<proteinExistence type="predicted"/>
<organism evidence="2 3">
    <name type="scientific">Hyaloscypha hepaticicola</name>
    <dbReference type="NCBI Taxonomy" id="2082293"/>
    <lineage>
        <taxon>Eukaryota</taxon>
        <taxon>Fungi</taxon>
        <taxon>Dikarya</taxon>
        <taxon>Ascomycota</taxon>
        <taxon>Pezizomycotina</taxon>
        <taxon>Leotiomycetes</taxon>
        <taxon>Helotiales</taxon>
        <taxon>Hyaloscyphaceae</taxon>
        <taxon>Hyaloscypha</taxon>
    </lineage>
</organism>
<gene>
    <name evidence="2" type="ORF">NA56DRAFT_642581</name>
</gene>
<dbReference type="InterPro" id="IPR010730">
    <property type="entry name" value="HET"/>
</dbReference>
<dbReference type="InterPro" id="IPR052895">
    <property type="entry name" value="HetReg/Transcr_Mod"/>
</dbReference>
<reference evidence="2 3" key="1">
    <citation type="submission" date="2016-05" db="EMBL/GenBank/DDBJ databases">
        <title>A degradative enzymes factory behind the ericoid mycorrhizal symbiosis.</title>
        <authorList>
            <consortium name="DOE Joint Genome Institute"/>
            <person name="Martino E."/>
            <person name="Morin E."/>
            <person name="Grelet G."/>
            <person name="Kuo A."/>
            <person name="Kohler A."/>
            <person name="Daghino S."/>
            <person name="Barry K."/>
            <person name="Choi C."/>
            <person name="Cichocki N."/>
            <person name="Clum A."/>
            <person name="Copeland A."/>
            <person name="Hainaut M."/>
            <person name="Haridas S."/>
            <person name="Labutti K."/>
            <person name="Lindquist E."/>
            <person name="Lipzen A."/>
            <person name="Khouja H.-R."/>
            <person name="Murat C."/>
            <person name="Ohm R."/>
            <person name="Olson A."/>
            <person name="Spatafora J."/>
            <person name="Veneault-Fourrey C."/>
            <person name="Henrissat B."/>
            <person name="Grigoriev I."/>
            <person name="Martin F."/>
            <person name="Perotto S."/>
        </authorList>
    </citation>
    <scope>NUCLEOTIDE SEQUENCE [LARGE SCALE GENOMIC DNA]</scope>
    <source>
        <strain evidence="2 3">UAMH 7357</strain>
    </source>
</reference>
<evidence type="ECO:0000313" key="3">
    <source>
        <dbReference type="Proteomes" id="UP000235672"/>
    </source>
</evidence>
<evidence type="ECO:0000313" key="2">
    <source>
        <dbReference type="EMBL" id="PMD24756.1"/>
    </source>
</evidence>
<feature type="domain" description="Heterokaryon incompatibility" evidence="1">
    <location>
        <begin position="133"/>
        <end position="300"/>
    </location>
</feature>
<dbReference type="PANTHER" id="PTHR24148:SF73">
    <property type="entry name" value="HET DOMAIN PROTEIN (AFU_ORTHOLOGUE AFUA_8G01020)"/>
    <property type="match status" value="1"/>
</dbReference>
<dbReference type="PANTHER" id="PTHR24148">
    <property type="entry name" value="ANKYRIN REPEAT DOMAIN-CONTAINING PROTEIN 39 HOMOLOG-RELATED"/>
    <property type="match status" value="1"/>
</dbReference>
<protein>
    <submittedName>
        <fullName evidence="2">HET-domain-containing protein</fullName>
    </submittedName>
</protein>
<dbReference type="OrthoDB" id="4850726at2759"/>
<sequence length="779" mass="88431">MPDLRKPKEPRSSGVLGWMSPKSVVVSNALPLDTDALLDKRARRAGVLPTASNSSDGPVAGLQPSKLTAAASNGADAIVPIQERIAKGNRRLYRPLDFDSFEIRLLELHGENSDVNGVTCSLIYASLIKPPEYTALSYCWGDASKTGKIRIENWGDVGVTANLEEALKSVRPLNFNGPGGIDRSKLLWVDALCINQQDSMERSQQVRQMRQIYSRAKEVISWVPCQSERAVAYLVINHFYDNCCETDYRVPSRRRTKVPPVSGSDDYFRERSQFWVEIGWGLLEDFFSNAYWRRVWVIQEVTVATKVTVLCGTWEIPWDDVASILARWRKTPESVPLGKRSYLKAMHLLDFRDRFRVKREPISLLDAMRWSYQTEATDPRDKIFALLGICHDGATYVPVPNYKQPLEEIIADMSRAMMSYDRSLDLMCLKGTSLDEDGKFPSWTPNWANLWSGSLHSMTIHEADYENWHANFSFDPILEGSTDQILKVEGRPYGQITQLTSKMARPGPDGQLTLTPEIREPWISSTSSLSTYLLDQGTIAARDSIWKTLTMGLLHSNMNEEEAALCFSKLWTPEGRGAVHNYALIEWIDRNAWFEYKPRTLRDWSQVRPQVGPLVPAPAIPSPTVKTWKDFIRSGNEQQSYGNDSTSLEKGKDNVVQKLDIFIETIEKVLGSGMQLAVVSSPRHEELEELAMVPPGTRTYDEVWMIKGCSVPIVLRRQEERALYYPYTSAYTTYKVVGGGYFHDTRNPFLQKDTGFHRTRTRASQGGWDEKKTTEIYLC</sequence>
<dbReference type="Proteomes" id="UP000235672">
    <property type="component" value="Unassembled WGS sequence"/>
</dbReference>
<keyword evidence="3" id="KW-1185">Reference proteome</keyword>
<dbReference type="EMBL" id="KZ613471">
    <property type="protein sequence ID" value="PMD24756.1"/>
    <property type="molecule type" value="Genomic_DNA"/>
</dbReference>
<dbReference type="Pfam" id="PF06985">
    <property type="entry name" value="HET"/>
    <property type="match status" value="1"/>
</dbReference>
<evidence type="ECO:0000259" key="1">
    <source>
        <dbReference type="Pfam" id="PF06985"/>
    </source>
</evidence>
<name>A0A2J6QES4_9HELO</name>